<keyword evidence="3" id="KW-1185">Reference proteome</keyword>
<dbReference type="AlphaFoldDB" id="A0AAD4DDQ1"/>
<feature type="compositionally biased region" description="Polar residues" evidence="1">
    <location>
        <begin position="24"/>
        <end position="52"/>
    </location>
</feature>
<evidence type="ECO:0000313" key="3">
    <source>
        <dbReference type="Proteomes" id="UP001194580"/>
    </source>
</evidence>
<evidence type="ECO:0000256" key="1">
    <source>
        <dbReference type="SAM" id="MobiDB-lite"/>
    </source>
</evidence>
<sequence>MNNNTNGENNVNSCGPLDHGYGLTPSTTTNSAPVNMTPFQAPSNSNGQQASGTGKGHRRSSIGNFFDTVVGVDSSHQIPMRKTVSSHAALNNRNNNVRRRSSIAKFLLPDTEPNSAHLGRRRSSAFTSLGFKTDAGGDEHKGQAEYMDRLREAEKNLHLTHNKDGLPLPKDNNLLAGGRRRSSLAHILGLDKPLLAR</sequence>
<comment type="caution">
    <text evidence="2">The sequence shown here is derived from an EMBL/GenBank/DDBJ whole genome shotgun (WGS) entry which is preliminary data.</text>
</comment>
<organism evidence="2 3">
    <name type="scientific">Linnemannia exigua</name>
    <dbReference type="NCBI Taxonomy" id="604196"/>
    <lineage>
        <taxon>Eukaryota</taxon>
        <taxon>Fungi</taxon>
        <taxon>Fungi incertae sedis</taxon>
        <taxon>Mucoromycota</taxon>
        <taxon>Mortierellomycotina</taxon>
        <taxon>Mortierellomycetes</taxon>
        <taxon>Mortierellales</taxon>
        <taxon>Mortierellaceae</taxon>
        <taxon>Linnemannia</taxon>
    </lineage>
</organism>
<proteinExistence type="predicted"/>
<evidence type="ECO:0000313" key="2">
    <source>
        <dbReference type="EMBL" id="KAG0275460.1"/>
    </source>
</evidence>
<name>A0AAD4DDQ1_9FUNG</name>
<gene>
    <name evidence="2" type="ORF">BGZ95_008758</name>
</gene>
<dbReference type="Proteomes" id="UP001194580">
    <property type="component" value="Unassembled WGS sequence"/>
</dbReference>
<accession>A0AAD4DDQ1</accession>
<dbReference type="EMBL" id="JAAAIL010000477">
    <property type="protein sequence ID" value="KAG0275460.1"/>
    <property type="molecule type" value="Genomic_DNA"/>
</dbReference>
<reference evidence="2" key="1">
    <citation type="journal article" date="2020" name="Fungal Divers.">
        <title>Resolving the Mortierellaceae phylogeny through synthesis of multi-gene phylogenetics and phylogenomics.</title>
        <authorList>
            <person name="Vandepol N."/>
            <person name="Liber J."/>
            <person name="Desiro A."/>
            <person name="Na H."/>
            <person name="Kennedy M."/>
            <person name="Barry K."/>
            <person name="Grigoriev I.V."/>
            <person name="Miller A.N."/>
            <person name="O'Donnell K."/>
            <person name="Stajich J.E."/>
            <person name="Bonito G."/>
        </authorList>
    </citation>
    <scope>NUCLEOTIDE SEQUENCE</scope>
    <source>
        <strain evidence="2">NRRL 28262</strain>
    </source>
</reference>
<feature type="region of interest" description="Disordered" evidence="1">
    <location>
        <begin position="1"/>
        <end position="62"/>
    </location>
</feature>
<protein>
    <submittedName>
        <fullName evidence="2">Uncharacterized protein</fullName>
    </submittedName>
</protein>
<feature type="compositionally biased region" description="Low complexity" evidence="1">
    <location>
        <begin position="1"/>
        <end position="12"/>
    </location>
</feature>